<protein>
    <recommendedName>
        <fullName evidence="2">Dockerin domain-containing protein</fullName>
    </recommendedName>
</protein>
<dbReference type="InterPro" id="IPR002105">
    <property type="entry name" value="Dockerin_1_rpt"/>
</dbReference>
<evidence type="ECO:0000313" key="3">
    <source>
        <dbReference type="EMBL" id="PJE61006.1"/>
    </source>
</evidence>
<dbReference type="AlphaFoldDB" id="A0A2M8KM49"/>
<dbReference type="InterPro" id="IPR036439">
    <property type="entry name" value="Dockerin_dom_sf"/>
</dbReference>
<feature type="compositionally biased region" description="Low complexity" evidence="1">
    <location>
        <begin position="397"/>
        <end position="413"/>
    </location>
</feature>
<dbReference type="Proteomes" id="UP000231434">
    <property type="component" value="Unassembled WGS sequence"/>
</dbReference>
<dbReference type="CDD" id="cd08547">
    <property type="entry name" value="Type_II_cohesin"/>
    <property type="match status" value="1"/>
</dbReference>
<evidence type="ECO:0000313" key="4">
    <source>
        <dbReference type="Proteomes" id="UP000231434"/>
    </source>
</evidence>
<dbReference type="Gene3D" id="1.10.1330.10">
    <property type="entry name" value="Dockerin domain"/>
    <property type="match status" value="1"/>
</dbReference>
<dbReference type="Pfam" id="PF00404">
    <property type="entry name" value="Dockerin_1"/>
    <property type="match status" value="1"/>
</dbReference>
<comment type="caution">
    <text evidence="3">The sequence shown here is derived from an EMBL/GenBank/DDBJ whole genome shotgun (WGS) entry which is preliminary data.</text>
</comment>
<feature type="domain" description="Dockerin" evidence="2">
    <location>
        <begin position="330"/>
        <end position="396"/>
    </location>
</feature>
<dbReference type="GO" id="GO:0004553">
    <property type="term" value="F:hydrolase activity, hydrolyzing O-glycosyl compounds"/>
    <property type="evidence" value="ECO:0007669"/>
    <property type="project" value="InterPro"/>
</dbReference>
<gene>
    <name evidence="3" type="ORF">COU86_01395</name>
</gene>
<sequence>MKKKLKSKIIIFVLIGLLAFYLGLRFFGVNPFKSKATGETVTFDFNPSSASSGVNQDVSSTINAKPSLDMNVVGYILKMSFDKTKLQVKNIEYKLGAVSADLGQTNADLAKINQDGEIRLQGEISTATGQLITSQTTTDLVNLTFTVISSASATVNLNASESKLYYLKSDGTILANEITAASDFSVNGTVNSPIPTATTNPNETPEPTNPPNGGVKLNLKLKFQGILAKPADGLDKIGVTVTVVKDNNKQTVSNMMFVANDEGNWTPNTPMVFDQIPPGTGYYILVKGGKHLQRKICQNNPSETYPGTYHCDQGKITLSAGDNNLDFSGIVLLAGDLPEQDGIVNSYDTSLVRNNLGKTDADAIRLADINLDGIVDTQDYSLIIAALSIRTDEGESTETPTSVPTTVTTTAPTTPEPTAPPDLTITLNPTITGPGASGDLLRDGSTYPVYTSVSFISCNGVTSPVSSVALSLLSQSQTHNSAILTYQASKPLLIGGTINVNDFLAQDLHKTDQEVYFGTTANLAIQATGMSNYSSNLNDAYFSSMSWCTASAGCLGVSDPELQNKRFIHLNLLRVCGL</sequence>
<organism evidence="3 4">
    <name type="scientific">Candidatus Roizmanbacteria bacterium CG10_big_fil_rev_8_21_14_0_10_36_26</name>
    <dbReference type="NCBI Taxonomy" id="1974851"/>
    <lineage>
        <taxon>Bacteria</taxon>
        <taxon>Candidatus Roizmaniibacteriota</taxon>
    </lineage>
</organism>
<accession>A0A2M8KM49</accession>
<evidence type="ECO:0000259" key="2">
    <source>
        <dbReference type="PROSITE" id="PS51766"/>
    </source>
</evidence>
<feature type="region of interest" description="Disordered" evidence="1">
    <location>
        <begin position="393"/>
        <end position="424"/>
    </location>
</feature>
<dbReference type="SUPFAM" id="SSF63446">
    <property type="entry name" value="Type I dockerin domain"/>
    <property type="match status" value="1"/>
</dbReference>
<proteinExistence type="predicted"/>
<dbReference type="EMBL" id="PFEB01000017">
    <property type="protein sequence ID" value="PJE61006.1"/>
    <property type="molecule type" value="Genomic_DNA"/>
</dbReference>
<dbReference type="InterPro" id="IPR016134">
    <property type="entry name" value="Dockerin_dom"/>
</dbReference>
<dbReference type="GO" id="GO:0000272">
    <property type="term" value="P:polysaccharide catabolic process"/>
    <property type="evidence" value="ECO:0007669"/>
    <property type="project" value="InterPro"/>
</dbReference>
<dbReference type="PROSITE" id="PS51766">
    <property type="entry name" value="DOCKERIN"/>
    <property type="match status" value="1"/>
</dbReference>
<evidence type="ECO:0000256" key="1">
    <source>
        <dbReference type="SAM" id="MobiDB-lite"/>
    </source>
</evidence>
<name>A0A2M8KM49_9BACT</name>
<dbReference type="Gene3D" id="2.60.40.680">
    <property type="match status" value="1"/>
</dbReference>
<reference evidence="4" key="1">
    <citation type="submission" date="2017-09" db="EMBL/GenBank/DDBJ databases">
        <title>Depth-based differentiation of microbial function through sediment-hosted aquifers and enrichment of novel symbionts in the deep terrestrial subsurface.</title>
        <authorList>
            <person name="Probst A.J."/>
            <person name="Ladd B."/>
            <person name="Jarett J.K."/>
            <person name="Geller-Mcgrath D.E."/>
            <person name="Sieber C.M.K."/>
            <person name="Emerson J.B."/>
            <person name="Anantharaman K."/>
            <person name="Thomas B.C."/>
            <person name="Malmstrom R."/>
            <person name="Stieglmeier M."/>
            <person name="Klingl A."/>
            <person name="Woyke T."/>
            <person name="Ryan C.M."/>
            <person name="Banfield J.F."/>
        </authorList>
    </citation>
    <scope>NUCLEOTIDE SEQUENCE [LARGE SCALE GENOMIC DNA]</scope>
</reference>